<evidence type="ECO:0000313" key="2">
    <source>
        <dbReference type="EMBL" id="MTH57871.1"/>
    </source>
</evidence>
<proteinExistence type="predicted"/>
<organism evidence="2 3">
    <name type="scientific">Paracoccus litorisediminis</name>
    <dbReference type="NCBI Taxonomy" id="2006130"/>
    <lineage>
        <taxon>Bacteria</taxon>
        <taxon>Pseudomonadati</taxon>
        <taxon>Pseudomonadota</taxon>
        <taxon>Alphaproteobacteria</taxon>
        <taxon>Rhodobacterales</taxon>
        <taxon>Paracoccaceae</taxon>
        <taxon>Paracoccus</taxon>
    </lineage>
</organism>
<dbReference type="AlphaFoldDB" id="A0A844HJ92"/>
<dbReference type="OrthoDB" id="7779120at2"/>
<comment type="caution">
    <text evidence="2">The sequence shown here is derived from an EMBL/GenBank/DDBJ whole genome shotgun (WGS) entry which is preliminary data.</text>
</comment>
<gene>
    <name evidence="2" type="ORF">GL300_01470</name>
</gene>
<feature type="chain" id="PRO_5032535557" description="Twin-arginine translocation signal domain-containing protein" evidence="1">
    <location>
        <begin position="24"/>
        <end position="119"/>
    </location>
</feature>
<dbReference type="RefSeq" id="WP_155037800.1">
    <property type="nucleotide sequence ID" value="NZ_WMIG01000001.1"/>
</dbReference>
<keyword evidence="3" id="KW-1185">Reference proteome</keyword>
<reference evidence="2 3" key="1">
    <citation type="submission" date="2019-11" db="EMBL/GenBank/DDBJ databases">
        <authorList>
            <person name="Dong K."/>
        </authorList>
    </citation>
    <scope>NUCLEOTIDE SEQUENCE [LARGE SCALE GENOMIC DNA]</scope>
    <source>
        <strain evidence="2 3">NBRC 112902</strain>
    </source>
</reference>
<feature type="signal peptide" evidence="1">
    <location>
        <begin position="1"/>
        <end position="23"/>
    </location>
</feature>
<dbReference type="EMBL" id="WMIG01000001">
    <property type="protein sequence ID" value="MTH57871.1"/>
    <property type="molecule type" value="Genomic_DNA"/>
</dbReference>
<keyword evidence="1" id="KW-0732">Signal</keyword>
<sequence>MKRRDLMKLAPAALAASAAPSLAAQAMSETPIMRMYRQWTVLMSKENGALDMEEEAFDALVSMRCDYEDQMMREPCQNATDWVIKVAVWTAFGEFELSSAHPHRDAIWAEARAQIGGAA</sequence>
<dbReference type="Proteomes" id="UP000449846">
    <property type="component" value="Unassembled WGS sequence"/>
</dbReference>
<evidence type="ECO:0000313" key="3">
    <source>
        <dbReference type="Proteomes" id="UP000449846"/>
    </source>
</evidence>
<accession>A0A844HJ92</accession>
<name>A0A844HJ92_9RHOB</name>
<evidence type="ECO:0008006" key="4">
    <source>
        <dbReference type="Google" id="ProtNLM"/>
    </source>
</evidence>
<evidence type="ECO:0000256" key="1">
    <source>
        <dbReference type="SAM" id="SignalP"/>
    </source>
</evidence>
<protein>
    <recommendedName>
        <fullName evidence="4">Twin-arginine translocation signal domain-containing protein</fullName>
    </recommendedName>
</protein>